<dbReference type="InterPro" id="IPR038591">
    <property type="entry name" value="NolW-like_sf"/>
</dbReference>
<feature type="compositionally biased region" description="Low complexity" evidence="11">
    <location>
        <begin position="275"/>
        <end position="291"/>
    </location>
</feature>
<dbReference type="PANTHER" id="PTHR30332">
    <property type="entry name" value="PROBABLE GENERAL SECRETION PATHWAY PROTEIN D"/>
    <property type="match status" value="1"/>
</dbReference>
<feature type="region of interest" description="Disordered" evidence="11">
    <location>
        <begin position="677"/>
        <end position="709"/>
    </location>
</feature>
<feature type="compositionally biased region" description="Basic and acidic residues" evidence="11">
    <location>
        <begin position="255"/>
        <end position="265"/>
    </location>
</feature>
<evidence type="ECO:0000313" key="15">
    <source>
        <dbReference type="Proteomes" id="UP000325811"/>
    </source>
</evidence>
<dbReference type="GO" id="GO:0009279">
    <property type="term" value="C:cell outer membrane"/>
    <property type="evidence" value="ECO:0007669"/>
    <property type="project" value="UniProtKB-SubCell"/>
</dbReference>
<evidence type="ECO:0000256" key="3">
    <source>
        <dbReference type="ARBA" id="ARBA00022448"/>
    </source>
</evidence>
<accession>A0A5Q4Z662</accession>
<dbReference type="Pfam" id="PF03958">
    <property type="entry name" value="Secretin_N"/>
    <property type="match status" value="1"/>
</dbReference>
<comment type="subcellular location">
    <subcellularLocation>
        <location evidence="1 9 10">Cell outer membrane</location>
    </subcellularLocation>
</comment>
<keyword evidence="15" id="KW-1185">Reference proteome</keyword>
<protein>
    <recommendedName>
        <fullName evidence="9">Type 3 secretion system secretin</fullName>
        <shortName evidence="9">T3SS secretin</shortName>
    </recommendedName>
</protein>
<dbReference type="GO" id="GO:0030254">
    <property type="term" value="P:protein secretion by the type III secretion system"/>
    <property type="evidence" value="ECO:0007669"/>
    <property type="project" value="UniProtKB-UniRule"/>
</dbReference>
<dbReference type="EMBL" id="LR699553">
    <property type="protein sequence ID" value="VVD27867.1"/>
    <property type="molecule type" value="Genomic_DNA"/>
</dbReference>
<comment type="subunit">
    <text evidence="9">The core secretion machinery of the T3SS is composed of approximately 20 different proteins, including cytoplasmic components, a base, an export apparatus and a needle. This subunit is part of the base, which anchors the injectisome in the bacterial cell envelope. Forms a stable homooligomeric complex.</text>
</comment>
<dbReference type="InterPro" id="IPR005644">
    <property type="entry name" value="NolW-like"/>
</dbReference>
<evidence type="ECO:0000256" key="9">
    <source>
        <dbReference type="HAMAP-Rule" id="MF_02219"/>
    </source>
</evidence>
<name>A0A5Q4Z662_9BURK</name>
<evidence type="ECO:0000256" key="8">
    <source>
        <dbReference type="ARBA" id="ARBA00023237"/>
    </source>
</evidence>
<dbReference type="PRINTS" id="PR01337">
    <property type="entry name" value="TYPE3OMGPROT"/>
</dbReference>
<evidence type="ECO:0000259" key="13">
    <source>
        <dbReference type="Pfam" id="PF03958"/>
    </source>
</evidence>
<dbReference type="Pfam" id="PF00263">
    <property type="entry name" value="Secretin"/>
    <property type="match status" value="1"/>
</dbReference>
<keyword evidence="4 9" id="KW-0732">Signal</keyword>
<evidence type="ECO:0000256" key="11">
    <source>
        <dbReference type="SAM" id="MobiDB-lite"/>
    </source>
</evidence>
<evidence type="ECO:0000259" key="12">
    <source>
        <dbReference type="Pfam" id="PF00263"/>
    </source>
</evidence>
<evidence type="ECO:0000313" key="14">
    <source>
        <dbReference type="EMBL" id="VVD27867.1"/>
    </source>
</evidence>
<reference evidence="14 15" key="1">
    <citation type="submission" date="2019-08" db="EMBL/GenBank/DDBJ databases">
        <authorList>
            <person name="Herpell B J."/>
        </authorList>
    </citation>
    <scope>NUCLEOTIDE SEQUENCE [LARGE SCALE GENOMIC DNA]</scope>
    <source>
        <strain evidence="15">Msb3</strain>
    </source>
</reference>
<comment type="similarity">
    <text evidence="2 9">Belongs to the bacterial secretin family. T3SS SctC subfamily.</text>
</comment>
<dbReference type="InterPro" id="IPR004845">
    <property type="entry name" value="T2SS_GspD_CS"/>
</dbReference>
<dbReference type="HAMAP" id="MF_02219">
    <property type="entry name" value="Type_III_secretin"/>
    <property type="match status" value="1"/>
</dbReference>
<dbReference type="RefSeq" id="WP_007175539.1">
    <property type="nucleotide sequence ID" value="NZ_LR699553.1"/>
</dbReference>
<sequence>MLIMSRNGSPNKKGGGGPQFLPSCATGAAMFQVAGQLALAWAVFLAPEAEAATPVWHGAPIHYAANGAPLPDVLRDVLAVEGLSADIARDVKGVVNGRFDDTPGNVFMQLVEAYGLVWYFDGKAMHVATAAGVRSQVIPFAPMTREAVASLLRNLDLDDPRLPIRYSATTAKVAGPVAFVDAVAEAIDKAQRQSTAEPSFDQTEIRIFPLRYAQAQDMHYTVGSQDQVVPGVASLLRRVMMDTWQAVAPRAAARSRADVRADARSARGAPPPLPSLRGLGLAGGASADGDSAPPPLPDAATSEPGRTDQPSATPARRNIIADPRTNSVVINDLVSMMPNYERAIAMLDQPQELVEIDAVVIDVSSSAARSLGVAWGGSNGRVSAASGTINSPLTFGAPALATAAGVASGLNLATLVGNSAQYLFAQIHALEDAGQARVLSSPQVLTLNNMEAVLTSHSSVYVRVAGNQDVDLYNIDTGLTLKVTPSIESAAEPRRNIRLNIQIDDGAFNTSMSVDGIPKVDNHSIVTQAIVRDGESLLVGGYQYERSESTTSKVPVLGDVPYVGALFRDTQTTRERLERLILITPRLKRAGGNGEPASGAVTAGQAVMTGGAGPDFAPAAAFAPAAGTGPGLSAQATRMTPPTLRVATNVPTATTVPGTANPSAAVTAALRTLPASAAPTAPLPSASSPPPLPAWQPTRKMPWDDRHDR</sequence>
<evidence type="ECO:0000256" key="2">
    <source>
        <dbReference type="ARBA" id="ARBA00007032"/>
    </source>
</evidence>
<evidence type="ECO:0000256" key="10">
    <source>
        <dbReference type="RuleBase" id="RU004004"/>
    </source>
</evidence>
<dbReference type="KEGG" id="pdio:PDMSB3_1410"/>
<evidence type="ECO:0000256" key="1">
    <source>
        <dbReference type="ARBA" id="ARBA00004442"/>
    </source>
</evidence>
<dbReference type="GO" id="GO:0015627">
    <property type="term" value="C:type II protein secretion system complex"/>
    <property type="evidence" value="ECO:0007669"/>
    <property type="project" value="TreeGrafter"/>
</dbReference>
<dbReference type="GO" id="GO:0030257">
    <property type="term" value="C:type III protein secretion system complex"/>
    <property type="evidence" value="ECO:0007669"/>
    <property type="project" value="UniProtKB-UniRule"/>
</dbReference>
<organism evidence="14 15">
    <name type="scientific">Paraburkholderia dioscoreae</name>
    <dbReference type="NCBI Taxonomy" id="2604047"/>
    <lineage>
        <taxon>Bacteria</taxon>
        <taxon>Pseudomonadati</taxon>
        <taxon>Pseudomonadota</taxon>
        <taxon>Betaproteobacteria</taxon>
        <taxon>Burkholderiales</taxon>
        <taxon>Burkholderiaceae</taxon>
        <taxon>Paraburkholderia</taxon>
    </lineage>
</organism>
<dbReference type="PANTHER" id="PTHR30332:SF5">
    <property type="entry name" value="SPI-1 TYPE 3 SECRETION SYSTEM SECRETIN"/>
    <property type="match status" value="1"/>
</dbReference>
<feature type="domain" description="NolW-like" evidence="13">
    <location>
        <begin position="206"/>
        <end position="352"/>
    </location>
</feature>
<keyword evidence="7 9" id="KW-0472">Membrane</keyword>
<dbReference type="PROSITE" id="PS00875">
    <property type="entry name" value="T2SP_D"/>
    <property type="match status" value="1"/>
</dbReference>
<keyword evidence="8 9" id="KW-0998">Cell outer membrane</keyword>
<feature type="domain" description="Type II/III secretion system secretin-like" evidence="12">
    <location>
        <begin position="429"/>
        <end position="587"/>
    </location>
</feature>
<evidence type="ECO:0000256" key="4">
    <source>
        <dbReference type="ARBA" id="ARBA00022729"/>
    </source>
</evidence>
<evidence type="ECO:0000256" key="6">
    <source>
        <dbReference type="ARBA" id="ARBA00023010"/>
    </source>
</evidence>
<feature type="compositionally biased region" description="Low complexity" evidence="11">
    <location>
        <begin position="677"/>
        <end position="686"/>
    </location>
</feature>
<dbReference type="AlphaFoldDB" id="A0A5Q4Z662"/>
<dbReference type="InterPro" id="IPR004846">
    <property type="entry name" value="T2SS/T3SS_dom"/>
</dbReference>
<proteinExistence type="inferred from homology"/>
<dbReference type="Proteomes" id="UP000325811">
    <property type="component" value="Chromosome I"/>
</dbReference>
<evidence type="ECO:0000256" key="7">
    <source>
        <dbReference type="ARBA" id="ARBA00023136"/>
    </source>
</evidence>
<keyword evidence="6 9" id="KW-0811">Translocation</keyword>
<comment type="function">
    <text evidence="9">Component of the type III secretion system (T3SS), also called injectisome, which is used to inject bacterial effector proteins into eukaryotic host cells. Forms a ring-shaped multimeric structure with an apparent central pore in the outer membrane.</text>
</comment>
<keyword evidence="3 9" id="KW-0813">Transport</keyword>
<dbReference type="NCBIfam" id="TIGR02516">
    <property type="entry name" value="type_III_yscC"/>
    <property type="match status" value="1"/>
</dbReference>
<dbReference type="Gene3D" id="3.55.50.30">
    <property type="match status" value="1"/>
</dbReference>
<dbReference type="InterPro" id="IPR003522">
    <property type="entry name" value="T3SS_OM_pore_YscC"/>
</dbReference>
<evidence type="ECO:0000256" key="5">
    <source>
        <dbReference type="ARBA" id="ARBA00022927"/>
    </source>
</evidence>
<dbReference type="Gene3D" id="3.30.1370.120">
    <property type="match status" value="2"/>
</dbReference>
<keyword evidence="5 9" id="KW-0653">Protein transport</keyword>
<feature type="region of interest" description="Disordered" evidence="11">
    <location>
        <begin position="251"/>
        <end position="320"/>
    </location>
</feature>
<dbReference type="InterPro" id="IPR050810">
    <property type="entry name" value="Bact_Secretion_Sys_Channel"/>
</dbReference>
<gene>
    <name evidence="14" type="primary">hrpA</name>
    <name evidence="9" type="synonym">sctC</name>
    <name evidence="14" type="ORF">PDMSB3_1410</name>
</gene>